<evidence type="ECO:0000259" key="1">
    <source>
        <dbReference type="Pfam" id="PF09967"/>
    </source>
</evidence>
<accession>A0A9D1PEP5</accession>
<protein>
    <submittedName>
        <fullName evidence="2">Metallopeptidase</fullName>
    </submittedName>
</protein>
<reference evidence="2" key="1">
    <citation type="journal article" date="2021" name="PeerJ">
        <title>Extensive microbial diversity within the chicken gut microbiome revealed by metagenomics and culture.</title>
        <authorList>
            <person name="Gilroy R."/>
            <person name="Ravi A."/>
            <person name="Getino M."/>
            <person name="Pursley I."/>
            <person name="Horton D.L."/>
            <person name="Alikhan N.F."/>
            <person name="Baker D."/>
            <person name="Gharbi K."/>
            <person name="Hall N."/>
            <person name="Watson M."/>
            <person name="Adriaenssens E.M."/>
            <person name="Foster-Nyarko E."/>
            <person name="Jarju S."/>
            <person name="Secka A."/>
            <person name="Antonio M."/>
            <person name="Oren A."/>
            <person name="Chaudhuri R.R."/>
            <person name="La Ragione R."/>
            <person name="Hildebrand F."/>
            <person name="Pallen M.J."/>
        </authorList>
    </citation>
    <scope>NUCLEOTIDE SEQUENCE</scope>
    <source>
        <strain evidence="2">CHK195-9823</strain>
    </source>
</reference>
<reference evidence="2" key="2">
    <citation type="submission" date="2021-04" db="EMBL/GenBank/DDBJ databases">
        <authorList>
            <person name="Gilroy R."/>
        </authorList>
    </citation>
    <scope>NUCLEOTIDE SEQUENCE</scope>
    <source>
        <strain evidence="2">CHK195-9823</strain>
    </source>
</reference>
<proteinExistence type="predicted"/>
<feature type="domain" description="VWA-like" evidence="1">
    <location>
        <begin position="309"/>
        <end position="448"/>
    </location>
</feature>
<dbReference type="CDD" id="cd00198">
    <property type="entry name" value="vWFA"/>
    <property type="match status" value="1"/>
</dbReference>
<dbReference type="Proteomes" id="UP000886814">
    <property type="component" value="Unassembled WGS sequence"/>
</dbReference>
<evidence type="ECO:0000313" key="2">
    <source>
        <dbReference type="EMBL" id="HIV39738.1"/>
    </source>
</evidence>
<dbReference type="PANTHER" id="PTHR38730">
    <property type="entry name" value="SLL7028 PROTEIN"/>
    <property type="match status" value="1"/>
</dbReference>
<organism evidence="2 3">
    <name type="scientific">Candidatus Blautia stercorigallinarum</name>
    <dbReference type="NCBI Taxonomy" id="2838501"/>
    <lineage>
        <taxon>Bacteria</taxon>
        <taxon>Bacillati</taxon>
        <taxon>Bacillota</taxon>
        <taxon>Clostridia</taxon>
        <taxon>Lachnospirales</taxon>
        <taxon>Lachnospiraceae</taxon>
        <taxon>Blautia</taxon>
    </lineage>
</organism>
<name>A0A9D1PEP5_9FIRM</name>
<dbReference type="AlphaFoldDB" id="A0A9D1PEP5"/>
<evidence type="ECO:0000313" key="3">
    <source>
        <dbReference type="Proteomes" id="UP000886814"/>
    </source>
</evidence>
<dbReference type="PANTHER" id="PTHR38730:SF1">
    <property type="entry name" value="SLL7028 PROTEIN"/>
    <property type="match status" value="1"/>
</dbReference>
<sequence length="462" mass="54579">MAREVEKRIEDVCSRILISSRNELYIHLRFFDVALSAFTYVMGEQNGELGTDGAGIYYDPGYLGGLYRQGRREVNRAYLHMMLHCLFAHLWKKVKIRKKVAAKTLGISREDEENRQEDLTDILWDLACDISVESIIDGLALHCVKKPMPRDRRNLYASLRKKRKTLNAEGVFEELVEMGPSLEQALLWEREFHCDDHRLWKGGRKNPPSQRPEKNWEDIRDRMETEMETFGQDMARGQAGLKEQIKAENRDTRDYRRFLRKFAVLREEQMVDPDSFDYIFYSYGMSLYGNMPLLEPQETREVKKIQDFVIAIDTSMSCSGELVRGFLRETYSVLREQESFFRRMQIHVIQCDERIQSDRLITSQEELKEYMENLELAGKGGTDFRPVFAYIREKQRKGELRGLKGLLYFTDGKGIFPERMPPYDMAFLLMQKEYEEIEVPCWAMKLYLDEEELLERNERAEE</sequence>
<dbReference type="EMBL" id="DXIQ01000084">
    <property type="protein sequence ID" value="HIV39738.1"/>
    <property type="molecule type" value="Genomic_DNA"/>
</dbReference>
<gene>
    <name evidence="2" type="ORF">H9747_12225</name>
</gene>
<dbReference type="InterPro" id="IPR018698">
    <property type="entry name" value="VWA-like_dom"/>
</dbReference>
<dbReference type="Pfam" id="PF09967">
    <property type="entry name" value="DUF2201"/>
    <property type="match status" value="1"/>
</dbReference>
<comment type="caution">
    <text evidence="2">The sequence shown here is derived from an EMBL/GenBank/DDBJ whole genome shotgun (WGS) entry which is preliminary data.</text>
</comment>